<dbReference type="InterPro" id="IPR032675">
    <property type="entry name" value="LRR_dom_sf"/>
</dbReference>
<keyword evidence="1" id="KW-0433">Leucine-rich repeat</keyword>
<dbReference type="Gene3D" id="1.10.10.10">
    <property type="entry name" value="Winged helix-like DNA-binding domain superfamily/Winged helix DNA-binding domain"/>
    <property type="match status" value="1"/>
</dbReference>
<dbReference type="Gene3D" id="3.40.50.300">
    <property type="entry name" value="P-loop containing nucleotide triphosphate hydrolases"/>
    <property type="match status" value="1"/>
</dbReference>
<dbReference type="OrthoDB" id="696178at2759"/>
<keyword evidence="8" id="KW-1185">Reference proteome</keyword>
<dbReference type="SMR" id="A0A3B6FZG4"/>
<feature type="domain" description="Disease resistance protein winged helix" evidence="5">
    <location>
        <begin position="592"/>
        <end position="661"/>
    </location>
</feature>
<dbReference type="PRINTS" id="PR00364">
    <property type="entry name" value="DISEASERSIST"/>
</dbReference>
<evidence type="ECO:0000256" key="3">
    <source>
        <dbReference type="SAM" id="Phobius"/>
    </source>
</evidence>
<proteinExistence type="predicted"/>
<keyword evidence="3" id="KW-0812">Transmembrane</keyword>
<dbReference type="Proteomes" id="UP000019116">
    <property type="component" value="Chromosome 3B"/>
</dbReference>
<dbReference type="InterPro" id="IPR056789">
    <property type="entry name" value="LRR_R13L1-DRL21"/>
</dbReference>
<dbReference type="Gramene" id="TraesMAC3B03G01794740.1">
    <property type="protein sequence ID" value="TraesMAC3B03G01794740.1"/>
    <property type="gene ID" value="TraesMAC3B03G01794740"/>
</dbReference>
<evidence type="ECO:0000259" key="5">
    <source>
        <dbReference type="Pfam" id="PF23559"/>
    </source>
</evidence>
<dbReference type="SUPFAM" id="SSF52047">
    <property type="entry name" value="RNI-like"/>
    <property type="match status" value="1"/>
</dbReference>
<dbReference type="Gramene" id="TraesNOR3B03G01818580.1">
    <property type="protein sequence ID" value="TraesNOR3B03G01818580.1"/>
    <property type="gene ID" value="TraesNOR3B03G01818580"/>
</dbReference>
<keyword evidence="3" id="KW-0472">Membrane</keyword>
<dbReference type="OMA" id="IESICKM"/>
<dbReference type="RefSeq" id="XP_044352502.1">
    <property type="nucleotide sequence ID" value="XM_044496567.1"/>
</dbReference>
<reference evidence="7" key="1">
    <citation type="submission" date="2018-08" db="EMBL/GenBank/DDBJ databases">
        <authorList>
            <person name="Rossello M."/>
        </authorList>
    </citation>
    <scope>NUCLEOTIDE SEQUENCE [LARGE SCALE GENOMIC DNA]</scope>
    <source>
        <strain evidence="7">cv. Chinese Spring</strain>
    </source>
</reference>
<dbReference type="STRING" id="4565.A0A3B6FZG4"/>
<feature type="transmembrane region" description="Helical" evidence="3">
    <location>
        <begin position="114"/>
        <end position="135"/>
    </location>
</feature>
<dbReference type="Gramene" id="TraesCLE_scaffold_004269_01G000200.1">
    <property type="protein sequence ID" value="TraesCLE_scaffold_004269_01G000200.1"/>
    <property type="gene ID" value="TraesCLE_scaffold_004269_01G000200"/>
</dbReference>
<evidence type="ECO:0000313" key="7">
    <source>
        <dbReference type="EnsemblPlants" id="TraesCS3B02G606700.1"/>
    </source>
</evidence>
<dbReference type="AlphaFoldDB" id="A0A3B6FZG4"/>
<dbReference type="InterPro" id="IPR058922">
    <property type="entry name" value="WHD_DRP"/>
</dbReference>
<feature type="domain" description="R13L1/DRL21-like LRR repeat region" evidence="6">
    <location>
        <begin position="832"/>
        <end position="960"/>
    </location>
</feature>
<dbReference type="Gramene" id="TraesCS3B02G606700.1">
    <property type="protein sequence ID" value="TraesCS3B02G606700.1"/>
    <property type="gene ID" value="TraesCS3B02G606700"/>
</dbReference>
<protein>
    <submittedName>
        <fullName evidence="7">Uncharacterized protein</fullName>
    </submittedName>
</protein>
<dbReference type="EnsemblPlants" id="TraesCS3B02G606700.1">
    <property type="protein sequence ID" value="TraesCS3B02G606700.1"/>
    <property type="gene ID" value="TraesCS3B02G606700"/>
</dbReference>
<gene>
    <name evidence="7" type="primary">LOC123072898</name>
</gene>
<evidence type="ECO:0000256" key="1">
    <source>
        <dbReference type="ARBA" id="ARBA00022614"/>
    </source>
</evidence>
<dbReference type="GO" id="GO:0006952">
    <property type="term" value="P:defense response"/>
    <property type="evidence" value="ECO:0007669"/>
    <property type="project" value="UniProtKB-KW"/>
</dbReference>
<dbReference type="PANTHER" id="PTHR36766:SF64">
    <property type="entry name" value="OS12G0206100 PROTEIN"/>
    <property type="match status" value="1"/>
</dbReference>
<dbReference type="Gramene" id="TraesJUL3B03G01809420.1">
    <property type="protein sequence ID" value="TraesJUL3B03G01809420.1"/>
    <property type="gene ID" value="TraesJUL3B03G01809420"/>
</dbReference>
<name>A0A3B6FZG4_WHEAT</name>
<accession>A0A3B6FZG4</accession>
<dbReference type="Gramene" id="TraesCS3B03G1518300.1">
    <property type="protein sequence ID" value="TraesCS3B03G1518300.1.CDS"/>
    <property type="gene ID" value="TraesCS3B03G1518300"/>
</dbReference>
<reference evidence="7" key="2">
    <citation type="submission" date="2018-10" db="UniProtKB">
        <authorList>
            <consortium name="EnsemblPlants"/>
        </authorList>
    </citation>
    <scope>IDENTIFICATION</scope>
</reference>
<organism evidence="7">
    <name type="scientific">Triticum aestivum</name>
    <name type="common">Wheat</name>
    <dbReference type="NCBI Taxonomy" id="4565"/>
    <lineage>
        <taxon>Eukaryota</taxon>
        <taxon>Viridiplantae</taxon>
        <taxon>Streptophyta</taxon>
        <taxon>Embryophyta</taxon>
        <taxon>Tracheophyta</taxon>
        <taxon>Spermatophyta</taxon>
        <taxon>Magnoliopsida</taxon>
        <taxon>Liliopsida</taxon>
        <taxon>Poales</taxon>
        <taxon>Poaceae</taxon>
        <taxon>BOP clade</taxon>
        <taxon>Pooideae</taxon>
        <taxon>Triticodae</taxon>
        <taxon>Triticeae</taxon>
        <taxon>Triticinae</taxon>
        <taxon>Triticum</taxon>
    </lineage>
</organism>
<keyword evidence="2" id="KW-0611">Plant defense</keyword>
<dbReference type="Gramene" id="TraesRN3B0101526500.1">
    <property type="protein sequence ID" value="TraesRN3B0101526500.1"/>
    <property type="gene ID" value="TraesRN3B0101526500"/>
</dbReference>
<keyword evidence="3" id="KW-1133">Transmembrane helix</keyword>
<dbReference type="InterPro" id="IPR036388">
    <property type="entry name" value="WH-like_DNA-bd_sf"/>
</dbReference>
<dbReference type="GO" id="GO:0043531">
    <property type="term" value="F:ADP binding"/>
    <property type="evidence" value="ECO:0007669"/>
    <property type="project" value="InterPro"/>
</dbReference>
<dbReference type="InterPro" id="IPR002182">
    <property type="entry name" value="NB-ARC"/>
</dbReference>
<dbReference type="Pfam" id="PF00931">
    <property type="entry name" value="NB-ARC"/>
    <property type="match status" value="1"/>
</dbReference>
<dbReference type="InterPro" id="IPR027417">
    <property type="entry name" value="P-loop_NTPase"/>
</dbReference>
<dbReference type="Gramene" id="TraesSTA3B03G01784200.1">
    <property type="protein sequence ID" value="TraesSTA3B03G01784200.1"/>
    <property type="gene ID" value="TraesSTA3B03G01784200"/>
</dbReference>
<dbReference type="PANTHER" id="PTHR36766">
    <property type="entry name" value="PLANT BROAD-SPECTRUM MILDEW RESISTANCE PROTEIN RPW8"/>
    <property type="match status" value="1"/>
</dbReference>
<sequence>MAAATWAALGLLLTMVSWFFAPLIASFITKFTARFGADTSKKLKHLEITILQELENTLPQLDEARVVERGKTSSELSRLHELAAMLRHAQEDAEDILHDHQAIKLYRNRWIERLCTMSTCVACFTWICVWIARIVSGGSAWLLQWFMGPGLVATAAVQATAVVQATATVLAASVRSGSSRLLPVTNFSAMAPSSSYFGVFKNLCRSTINRLLSVYNEACLQRNSCLKGVGITSKQGIIDCVITAISRHNLKKRIDEVESTVNDVKKSAALIISKSTLDVSSEEKSTLDVSSGKKSTLDISSEENSRPDIVKEKRSEIRTASNHDVFGLKKFRQSIMRKLRMAPQRSSTSSCYSAIGIYGLSGSGKTTFARYIQDHIKKECKDKKVFHTIMCIHVSNKFDVKEIFQNMLKDITNDLNANISDPVELEKKLEESLEGKRFFLILDDFWVVDKNNKDLKKLISVLKVGRKGSKILVTAQTKAAAGTLCEFDDEPVRMPVLSEDQCLAILMHYALGDTSVVDRDGFERAGRDIVKKIGRSPIAAAIVAVRLGAERDIKVWENTANLDMLSDTRAALWWSYKQFTPDIRRCFEYCNIFSKGIALEKGDVVSLWTAQGFVKTNGNEDMEAVAESYFQALLSFSFPKHEEDKWGGDFYRIHDMLHDLVNYITKGDCFRIEYATGETVEDKEQVVPRDVRHLFFLNYDAELIKKEIDGLDNLRTLIIYSVKPDRPVEEEVMENICKYCPKLRVLAVAFGGQIHKPEKFSFPESISRLKRLCYLAFRTGYSCEVICPSAFAELWHIRMLYFGHALLCNIGRLTSLQEMAEFRVMDKAGYELHQLGGLDKLRGTLAIVCLDNVNSQDEAVKANLSVKKGLRKLTLKWQCYELSQVVQPDHVLEILCPPMKLQELEIYNYNASAYPSWMENREKGGPKDLKHLMLWRFGQQGPPQFVEAFPRLRVLHLRCCSWDALPGNMRDLTSLVELMINACPNIRSLPTLPQSVLSFDLQDCNVEFMKSCREPGHENYEKVKHLWRRCPADPRRSFDKLLGKDWDKNL</sequence>
<dbReference type="Gene3D" id="3.80.10.10">
    <property type="entry name" value="Ribonuclease Inhibitor"/>
    <property type="match status" value="1"/>
</dbReference>
<evidence type="ECO:0000313" key="8">
    <source>
        <dbReference type="Proteomes" id="UP000019116"/>
    </source>
</evidence>
<dbReference type="Gramene" id="TraesLDM3B03G01792060.1">
    <property type="protein sequence ID" value="TraesLDM3B03G01792060.1"/>
    <property type="gene ID" value="TraesLDM3B03G01792060"/>
</dbReference>
<feature type="transmembrane region" description="Helical" evidence="3">
    <location>
        <begin position="6"/>
        <end position="28"/>
    </location>
</feature>
<evidence type="ECO:0000259" key="6">
    <source>
        <dbReference type="Pfam" id="PF25019"/>
    </source>
</evidence>
<feature type="domain" description="NB-ARC" evidence="4">
    <location>
        <begin position="354"/>
        <end position="510"/>
    </location>
</feature>
<dbReference type="Gramene" id="TraesWEE_scaffold_000313_01G000100.1">
    <property type="protein sequence ID" value="TraesWEE_scaffold_000313_01G000100.1"/>
    <property type="gene ID" value="TraesWEE_scaffold_000313_01G000100"/>
</dbReference>
<evidence type="ECO:0000256" key="2">
    <source>
        <dbReference type="ARBA" id="ARBA00022821"/>
    </source>
</evidence>
<dbReference type="SUPFAM" id="SSF52540">
    <property type="entry name" value="P-loop containing nucleoside triphosphate hydrolases"/>
    <property type="match status" value="1"/>
</dbReference>
<dbReference type="Pfam" id="PF25019">
    <property type="entry name" value="LRR_R13L1-DRL21"/>
    <property type="match status" value="1"/>
</dbReference>
<dbReference type="Pfam" id="PF23559">
    <property type="entry name" value="WHD_DRP"/>
    <property type="match status" value="1"/>
</dbReference>
<dbReference type="GeneID" id="123072898"/>
<evidence type="ECO:0000259" key="4">
    <source>
        <dbReference type="Pfam" id="PF00931"/>
    </source>
</evidence>